<feature type="domain" description="Thioredoxin" evidence="12">
    <location>
        <begin position="3"/>
        <end position="170"/>
    </location>
</feature>
<keyword evidence="4 11" id="KW-0560">Oxidoreductase</keyword>
<evidence type="ECO:0000256" key="7">
    <source>
        <dbReference type="ARBA" id="ARBA00074156"/>
    </source>
</evidence>
<dbReference type="InterPro" id="IPR036249">
    <property type="entry name" value="Thioredoxin-like_sf"/>
</dbReference>
<gene>
    <name evidence="13" type="ORF">M407DRAFT_227495</name>
</gene>
<dbReference type="GO" id="GO:0005739">
    <property type="term" value="C:mitochondrion"/>
    <property type="evidence" value="ECO:0007669"/>
    <property type="project" value="TreeGrafter"/>
</dbReference>
<keyword evidence="14" id="KW-1185">Reference proteome</keyword>
<dbReference type="PANTHER" id="PTHR10430">
    <property type="entry name" value="PEROXIREDOXIN"/>
    <property type="match status" value="1"/>
</dbReference>
<dbReference type="SUPFAM" id="SSF52833">
    <property type="entry name" value="Thioredoxin-like"/>
    <property type="match status" value="1"/>
</dbReference>
<dbReference type="Gene3D" id="3.40.30.10">
    <property type="entry name" value="Glutaredoxin"/>
    <property type="match status" value="1"/>
</dbReference>
<evidence type="ECO:0000259" key="12">
    <source>
        <dbReference type="PROSITE" id="PS51352"/>
    </source>
</evidence>
<dbReference type="OrthoDB" id="195498at2759"/>
<keyword evidence="2 11" id="KW-0575">Peroxidase</keyword>
<dbReference type="GO" id="GO:0045454">
    <property type="term" value="P:cell redox homeostasis"/>
    <property type="evidence" value="ECO:0007669"/>
    <property type="project" value="TreeGrafter"/>
</dbReference>
<organism evidence="13 14">
    <name type="scientific">Tulasnella calospora MUT 4182</name>
    <dbReference type="NCBI Taxonomy" id="1051891"/>
    <lineage>
        <taxon>Eukaryota</taxon>
        <taxon>Fungi</taxon>
        <taxon>Dikarya</taxon>
        <taxon>Basidiomycota</taxon>
        <taxon>Agaricomycotina</taxon>
        <taxon>Agaricomycetes</taxon>
        <taxon>Cantharellales</taxon>
        <taxon>Tulasnellaceae</taxon>
        <taxon>Tulasnella</taxon>
    </lineage>
</organism>
<evidence type="ECO:0000256" key="1">
    <source>
        <dbReference type="ARBA" id="ARBA00010505"/>
    </source>
</evidence>
<dbReference type="InterPro" id="IPR013766">
    <property type="entry name" value="Thioredoxin_domain"/>
</dbReference>
<evidence type="ECO:0000256" key="9">
    <source>
        <dbReference type="ARBA" id="ARBA00079296"/>
    </source>
</evidence>
<evidence type="ECO:0000256" key="8">
    <source>
        <dbReference type="ARBA" id="ARBA00076301"/>
    </source>
</evidence>
<reference evidence="14" key="2">
    <citation type="submission" date="2015-01" db="EMBL/GenBank/DDBJ databases">
        <title>Evolutionary Origins and Diversification of the Mycorrhizal Mutualists.</title>
        <authorList>
            <consortium name="DOE Joint Genome Institute"/>
            <consortium name="Mycorrhizal Genomics Consortium"/>
            <person name="Kohler A."/>
            <person name="Kuo A."/>
            <person name="Nagy L.G."/>
            <person name="Floudas D."/>
            <person name="Copeland A."/>
            <person name="Barry K.W."/>
            <person name="Cichocki N."/>
            <person name="Veneault-Fourrey C."/>
            <person name="LaButti K."/>
            <person name="Lindquist E.A."/>
            <person name="Lipzen A."/>
            <person name="Lundell T."/>
            <person name="Morin E."/>
            <person name="Murat C."/>
            <person name="Riley R."/>
            <person name="Ohm R."/>
            <person name="Sun H."/>
            <person name="Tunlid A."/>
            <person name="Henrissat B."/>
            <person name="Grigoriev I.V."/>
            <person name="Hibbett D.S."/>
            <person name="Martin F."/>
        </authorList>
    </citation>
    <scope>NUCLEOTIDE SEQUENCE [LARGE SCALE GENOMIC DNA]</scope>
    <source>
        <strain evidence="14">MUT 4182</strain>
    </source>
</reference>
<evidence type="ECO:0000256" key="11">
    <source>
        <dbReference type="RuleBase" id="RU366011"/>
    </source>
</evidence>
<evidence type="ECO:0000256" key="5">
    <source>
        <dbReference type="ARBA" id="ARBA00023284"/>
    </source>
</evidence>
<keyword evidence="5 11" id="KW-0676">Redox-active center</keyword>
<protein>
    <recommendedName>
        <fullName evidence="7">Putative peroxiredoxin</fullName>
    </recommendedName>
    <alternativeName>
        <fullName evidence="8">Thioredoxin reductase</fullName>
    </alternativeName>
    <alternativeName>
        <fullName evidence="9">Thioredoxin-dependent peroxiredoxin</fullName>
    </alternativeName>
</protein>
<evidence type="ECO:0000256" key="6">
    <source>
        <dbReference type="ARBA" id="ARBA00063543"/>
    </source>
</evidence>
<dbReference type="EMBL" id="KN823347">
    <property type="protein sequence ID" value="KIO17738.1"/>
    <property type="molecule type" value="Genomic_DNA"/>
</dbReference>
<evidence type="ECO:0000256" key="10">
    <source>
        <dbReference type="PIRSR" id="PIRSR637944-1"/>
    </source>
</evidence>
<dbReference type="HOGENOM" id="CLU_072440_1_1_1"/>
<comment type="function">
    <text evidence="11">Thiol-specific peroxidase that catalyzes the reduction of hydrogen peroxide and organic hydroperoxides to water and alcohols, respectively. Plays a role in cell protection against oxidative stress by detoxifying peroxides.</text>
</comment>
<dbReference type="GO" id="GO:0042744">
    <property type="term" value="P:hydrogen peroxide catabolic process"/>
    <property type="evidence" value="ECO:0007669"/>
    <property type="project" value="TreeGrafter"/>
</dbReference>
<dbReference type="PANTHER" id="PTHR10430:SF16">
    <property type="entry name" value="PEROXIREDOXIN-5, MITOCHONDRIAL"/>
    <property type="match status" value="1"/>
</dbReference>
<sequence>MSINVGDTVPAGKFKYVQWAPELEDKLACGIPTELTTDAFKGKKVVIVSVPGAFTPTCHVNHLPPYLAKYEEFKAKGVDHIYVLAANDPFVMSGWAIAQGLKDKITAISDTYAKWSESMGLSVDLTEGGMGVRSARYVLILDDLKVVSVEREPGRGLTNTDADTTLSKLN</sequence>
<dbReference type="GO" id="GO:0008379">
    <property type="term" value="F:thioredoxin peroxidase activity"/>
    <property type="evidence" value="ECO:0007669"/>
    <property type="project" value="InterPro"/>
</dbReference>
<dbReference type="AlphaFoldDB" id="A0A0C3K8H8"/>
<dbReference type="PROSITE" id="PS51352">
    <property type="entry name" value="THIOREDOXIN_2"/>
    <property type="match status" value="1"/>
</dbReference>
<dbReference type="CDD" id="cd03013">
    <property type="entry name" value="PRX5_like"/>
    <property type="match status" value="1"/>
</dbReference>
<dbReference type="STRING" id="1051891.A0A0C3K8H8"/>
<reference evidence="13 14" key="1">
    <citation type="submission" date="2014-04" db="EMBL/GenBank/DDBJ databases">
        <authorList>
            <consortium name="DOE Joint Genome Institute"/>
            <person name="Kuo A."/>
            <person name="Girlanda M."/>
            <person name="Perotto S."/>
            <person name="Kohler A."/>
            <person name="Nagy L.G."/>
            <person name="Floudas D."/>
            <person name="Copeland A."/>
            <person name="Barry K.W."/>
            <person name="Cichocki N."/>
            <person name="Veneault-Fourrey C."/>
            <person name="LaButti K."/>
            <person name="Lindquist E.A."/>
            <person name="Lipzen A."/>
            <person name="Lundell T."/>
            <person name="Morin E."/>
            <person name="Murat C."/>
            <person name="Sun H."/>
            <person name="Tunlid A."/>
            <person name="Henrissat B."/>
            <person name="Grigoriev I.V."/>
            <person name="Hibbett D.S."/>
            <person name="Martin F."/>
            <person name="Nordberg H.P."/>
            <person name="Cantor M.N."/>
            <person name="Hua S.X."/>
        </authorList>
    </citation>
    <scope>NUCLEOTIDE SEQUENCE [LARGE SCALE GENOMIC DNA]</scope>
    <source>
        <strain evidence="13 14">MUT 4182</strain>
    </source>
</reference>
<dbReference type="Proteomes" id="UP000054248">
    <property type="component" value="Unassembled WGS sequence"/>
</dbReference>
<evidence type="ECO:0000313" key="14">
    <source>
        <dbReference type="Proteomes" id="UP000054248"/>
    </source>
</evidence>
<dbReference type="Pfam" id="PF08534">
    <property type="entry name" value="Redoxin"/>
    <property type="match status" value="1"/>
</dbReference>
<evidence type="ECO:0000256" key="3">
    <source>
        <dbReference type="ARBA" id="ARBA00022862"/>
    </source>
</evidence>
<proteinExistence type="inferred from homology"/>
<dbReference type="GO" id="GO:0005777">
    <property type="term" value="C:peroxisome"/>
    <property type="evidence" value="ECO:0007669"/>
    <property type="project" value="TreeGrafter"/>
</dbReference>
<name>A0A0C3K8H8_9AGAM</name>
<dbReference type="InterPro" id="IPR013740">
    <property type="entry name" value="Redoxin"/>
</dbReference>
<evidence type="ECO:0000256" key="2">
    <source>
        <dbReference type="ARBA" id="ARBA00022559"/>
    </source>
</evidence>
<comment type="similarity">
    <text evidence="1 11">Belongs to the peroxiredoxin family. Prx5 subfamily.</text>
</comment>
<evidence type="ECO:0000256" key="4">
    <source>
        <dbReference type="ARBA" id="ARBA00023002"/>
    </source>
</evidence>
<keyword evidence="3 11" id="KW-0049">Antioxidant</keyword>
<dbReference type="GO" id="GO:0034599">
    <property type="term" value="P:cellular response to oxidative stress"/>
    <property type="evidence" value="ECO:0007669"/>
    <property type="project" value="InterPro"/>
</dbReference>
<dbReference type="FunFam" id="3.40.30.10:FF:000020">
    <property type="entry name" value="Peroxiredoxin"/>
    <property type="match status" value="1"/>
</dbReference>
<feature type="active site" description="Cysteine sulfenic acid (-SOH) intermediate" evidence="10">
    <location>
        <position position="58"/>
    </location>
</feature>
<comment type="subunit">
    <text evidence="6">Homodimer; disulfide-linked, upon oxidation.</text>
</comment>
<accession>A0A0C3K8H8</accession>
<evidence type="ECO:0000313" key="13">
    <source>
        <dbReference type="EMBL" id="KIO17738.1"/>
    </source>
</evidence>
<dbReference type="InterPro" id="IPR037944">
    <property type="entry name" value="PRX5-like"/>
</dbReference>